<evidence type="ECO:0000259" key="7">
    <source>
        <dbReference type="Pfam" id="PF02743"/>
    </source>
</evidence>
<dbReference type="InterPro" id="IPR033479">
    <property type="entry name" value="dCache_1"/>
</dbReference>
<organism evidence="8 9">
    <name type="scientific">Candidatus Shapirobacteria bacterium GW2011_GWE1_38_92</name>
    <dbReference type="NCBI Taxonomy" id="1618489"/>
    <lineage>
        <taxon>Bacteria</taxon>
        <taxon>Candidatus Shapironibacteriota</taxon>
    </lineage>
</organism>
<dbReference type="Proteomes" id="UP000033841">
    <property type="component" value="Unassembled WGS sequence"/>
</dbReference>
<keyword evidence="5 6" id="KW-0472">Membrane</keyword>
<evidence type="ECO:0000256" key="6">
    <source>
        <dbReference type="SAM" id="Phobius"/>
    </source>
</evidence>
<sequence>MTKKFFYLISTISFVIFFALSFTLYQITGASSIKSLVEQMLHREQVIVRSGASSISSFIDLTSRSLLILSSNNIITPKILQDFVDNWSDTPVVGIILTDIQGQIKLTASNAEKLSLGGNVSDRDYFIAASGSPPGTISFGKPFVSRVPGAGQTFKIPVATPLYSNNKFIGVLTVSISIPSLTEKYLEPLKISPRTGIYLFNSNGDVFNGTTQEVVNQNIFHIVDEHPFLGDKIVMPLIRQKLTSNQESKLDIVIPDFSTGKLTRTLIASSPVKLNSSTKWILAITTPIDDALIFISPFVLRNVILLIFTYFSSIALSLFIYNRFLQKR</sequence>
<dbReference type="Pfam" id="PF02743">
    <property type="entry name" value="dCache_1"/>
    <property type="match status" value="1"/>
</dbReference>
<dbReference type="AlphaFoldDB" id="A0A0G0LJW0"/>
<dbReference type="Gene3D" id="3.30.450.20">
    <property type="entry name" value="PAS domain"/>
    <property type="match status" value="1"/>
</dbReference>
<dbReference type="EMBL" id="LBVR01000015">
    <property type="protein sequence ID" value="KKQ91317.1"/>
    <property type="molecule type" value="Genomic_DNA"/>
</dbReference>
<accession>A0A0G0LJW0</accession>
<feature type="transmembrane region" description="Helical" evidence="6">
    <location>
        <begin position="5"/>
        <end position="25"/>
    </location>
</feature>
<comment type="caution">
    <text evidence="8">The sequence shown here is derived from an EMBL/GenBank/DDBJ whole genome shotgun (WGS) entry which is preliminary data.</text>
</comment>
<feature type="domain" description="Cache" evidence="7">
    <location>
        <begin position="36"/>
        <end position="284"/>
    </location>
</feature>
<name>A0A0G0LJW0_9BACT</name>
<protein>
    <submittedName>
        <fullName evidence="8">Diguanylate cyclase with PAS/PAC sensor</fullName>
    </submittedName>
</protein>
<evidence type="ECO:0000256" key="4">
    <source>
        <dbReference type="ARBA" id="ARBA00022989"/>
    </source>
</evidence>
<reference evidence="8 9" key="1">
    <citation type="journal article" date="2015" name="Nature">
        <title>rRNA introns, odd ribosomes, and small enigmatic genomes across a large radiation of phyla.</title>
        <authorList>
            <person name="Brown C.T."/>
            <person name="Hug L.A."/>
            <person name="Thomas B.C."/>
            <person name="Sharon I."/>
            <person name="Castelle C.J."/>
            <person name="Singh A."/>
            <person name="Wilkins M.J."/>
            <person name="Williams K.H."/>
            <person name="Banfield J.F."/>
        </authorList>
    </citation>
    <scope>NUCLEOTIDE SEQUENCE [LARGE SCALE GENOMIC DNA]</scope>
</reference>
<evidence type="ECO:0000256" key="2">
    <source>
        <dbReference type="ARBA" id="ARBA00022475"/>
    </source>
</evidence>
<keyword evidence="2" id="KW-1003">Cell membrane</keyword>
<gene>
    <name evidence="8" type="ORF">UT14_C0015G0003</name>
</gene>
<comment type="subcellular location">
    <subcellularLocation>
        <location evidence="1">Cell membrane</location>
        <topology evidence="1">Multi-pass membrane protein</topology>
    </subcellularLocation>
</comment>
<evidence type="ECO:0000256" key="5">
    <source>
        <dbReference type="ARBA" id="ARBA00023136"/>
    </source>
</evidence>
<feature type="transmembrane region" description="Helical" evidence="6">
    <location>
        <begin position="303"/>
        <end position="321"/>
    </location>
</feature>
<dbReference type="SUPFAM" id="SSF103190">
    <property type="entry name" value="Sensory domain-like"/>
    <property type="match status" value="1"/>
</dbReference>
<dbReference type="GO" id="GO:0005886">
    <property type="term" value="C:plasma membrane"/>
    <property type="evidence" value="ECO:0007669"/>
    <property type="project" value="UniProtKB-SubCell"/>
</dbReference>
<dbReference type="InterPro" id="IPR029151">
    <property type="entry name" value="Sensor-like_sf"/>
</dbReference>
<keyword evidence="3 6" id="KW-0812">Transmembrane</keyword>
<keyword evidence="4 6" id="KW-1133">Transmembrane helix</keyword>
<proteinExistence type="predicted"/>
<evidence type="ECO:0000313" key="8">
    <source>
        <dbReference type="EMBL" id="KKQ91317.1"/>
    </source>
</evidence>
<evidence type="ECO:0000256" key="1">
    <source>
        <dbReference type="ARBA" id="ARBA00004651"/>
    </source>
</evidence>
<evidence type="ECO:0000256" key="3">
    <source>
        <dbReference type="ARBA" id="ARBA00022692"/>
    </source>
</evidence>
<evidence type="ECO:0000313" key="9">
    <source>
        <dbReference type="Proteomes" id="UP000033841"/>
    </source>
</evidence>
<dbReference type="CDD" id="cd12914">
    <property type="entry name" value="PDC1_DGC_like"/>
    <property type="match status" value="1"/>
</dbReference>